<dbReference type="InterPro" id="IPR011055">
    <property type="entry name" value="Dup_hybrid_motif"/>
</dbReference>
<organism evidence="8 9">
    <name type="scientific">Candidatus Flavonifractor merdigallinarum</name>
    <dbReference type="NCBI Taxonomy" id="2838589"/>
    <lineage>
        <taxon>Bacteria</taxon>
        <taxon>Bacillati</taxon>
        <taxon>Bacillota</taxon>
        <taxon>Clostridia</taxon>
        <taxon>Eubacteriales</taxon>
        <taxon>Oscillospiraceae</taxon>
        <taxon>Flavonifractor</taxon>
    </lineage>
</organism>
<dbReference type="GO" id="GO:0009401">
    <property type="term" value="P:phosphoenolpyruvate-dependent sugar phosphotransferase system"/>
    <property type="evidence" value="ECO:0007669"/>
    <property type="project" value="UniProtKB-KW"/>
</dbReference>
<dbReference type="PROSITE" id="PS00371">
    <property type="entry name" value="PTS_EIIA_TYPE_1_HIS"/>
    <property type="match status" value="1"/>
</dbReference>
<keyword evidence="5" id="KW-0598">Phosphotransferase system</keyword>
<evidence type="ECO:0000313" key="8">
    <source>
        <dbReference type="EMBL" id="HIY21250.1"/>
    </source>
</evidence>
<accession>A0A9D1Y811</accession>
<keyword evidence="2" id="KW-0813">Transport</keyword>
<evidence type="ECO:0000256" key="1">
    <source>
        <dbReference type="ARBA" id="ARBA00004496"/>
    </source>
</evidence>
<reference evidence="8" key="1">
    <citation type="journal article" date="2021" name="PeerJ">
        <title>Extensive microbial diversity within the chicken gut microbiome revealed by metagenomics and culture.</title>
        <authorList>
            <person name="Gilroy R."/>
            <person name="Ravi A."/>
            <person name="Getino M."/>
            <person name="Pursley I."/>
            <person name="Horton D.L."/>
            <person name="Alikhan N.F."/>
            <person name="Baker D."/>
            <person name="Gharbi K."/>
            <person name="Hall N."/>
            <person name="Watson M."/>
            <person name="Adriaenssens E.M."/>
            <person name="Foster-Nyarko E."/>
            <person name="Jarju S."/>
            <person name="Secka A."/>
            <person name="Antonio M."/>
            <person name="Oren A."/>
            <person name="Chaudhuri R.R."/>
            <person name="La Ragione R."/>
            <person name="Hildebrand F."/>
            <person name="Pallen M.J."/>
        </authorList>
    </citation>
    <scope>NUCLEOTIDE SEQUENCE</scope>
    <source>
        <strain evidence="8">ChiBcec16_6824</strain>
    </source>
</reference>
<dbReference type="InterPro" id="IPR050890">
    <property type="entry name" value="PTS_EIIA_component"/>
</dbReference>
<feature type="domain" description="PTS EIIA type-1" evidence="7">
    <location>
        <begin position="33"/>
        <end position="136"/>
    </location>
</feature>
<dbReference type="PANTHER" id="PTHR45008:SF1">
    <property type="entry name" value="PTS SYSTEM GLUCOSE-SPECIFIC EIIA COMPONENT"/>
    <property type="match status" value="1"/>
</dbReference>
<proteinExistence type="predicted"/>
<comment type="subcellular location">
    <subcellularLocation>
        <location evidence="1">Cytoplasm</location>
    </subcellularLocation>
</comment>
<dbReference type="NCBIfam" id="TIGR00830">
    <property type="entry name" value="PTBA"/>
    <property type="match status" value="1"/>
</dbReference>
<keyword evidence="3 8" id="KW-0762">Sugar transport</keyword>
<dbReference type="SUPFAM" id="SSF51261">
    <property type="entry name" value="Duplicated hybrid motif"/>
    <property type="match status" value="1"/>
</dbReference>
<evidence type="ECO:0000313" key="9">
    <source>
        <dbReference type="Proteomes" id="UP000823868"/>
    </source>
</evidence>
<dbReference type="AlphaFoldDB" id="A0A9D1Y811"/>
<comment type="caution">
    <text evidence="8">The sequence shown here is derived from an EMBL/GenBank/DDBJ whole genome shotgun (WGS) entry which is preliminary data.</text>
</comment>
<dbReference type="EMBL" id="DXDX01000090">
    <property type="protein sequence ID" value="HIY21250.1"/>
    <property type="molecule type" value="Genomic_DNA"/>
</dbReference>
<dbReference type="Gene3D" id="2.70.70.10">
    <property type="entry name" value="Glucose Permease (Domain IIA)"/>
    <property type="match status" value="1"/>
</dbReference>
<reference evidence="8" key="2">
    <citation type="submission" date="2021-04" db="EMBL/GenBank/DDBJ databases">
        <authorList>
            <person name="Gilroy R."/>
        </authorList>
    </citation>
    <scope>NUCLEOTIDE SEQUENCE</scope>
    <source>
        <strain evidence="8">ChiBcec16_6824</strain>
    </source>
</reference>
<dbReference type="InterPro" id="IPR001127">
    <property type="entry name" value="PTS_EIIA_1_perm"/>
</dbReference>
<evidence type="ECO:0000256" key="6">
    <source>
        <dbReference type="ARBA" id="ARBA00022777"/>
    </source>
</evidence>
<dbReference type="FunFam" id="2.70.70.10:FF:000001">
    <property type="entry name" value="PTS system glucose-specific IIA component"/>
    <property type="match status" value="1"/>
</dbReference>
<keyword evidence="6" id="KW-0418">Kinase</keyword>
<evidence type="ECO:0000256" key="2">
    <source>
        <dbReference type="ARBA" id="ARBA00022448"/>
    </source>
</evidence>
<name>A0A9D1Y811_9FIRM</name>
<evidence type="ECO:0000256" key="3">
    <source>
        <dbReference type="ARBA" id="ARBA00022597"/>
    </source>
</evidence>
<evidence type="ECO:0000256" key="4">
    <source>
        <dbReference type="ARBA" id="ARBA00022679"/>
    </source>
</evidence>
<gene>
    <name evidence="8" type="ORF">H9841_05030</name>
</gene>
<dbReference type="Pfam" id="PF00358">
    <property type="entry name" value="PTS_EIIA_1"/>
    <property type="match status" value="1"/>
</dbReference>
<evidence type="ECO:0000259" key="7">
    <source>
        <dbReference type="PROSITE" id="PS51093"/>
    </source>
</evidence>
<evidence type="ECO:0000256" key="5">
    <source>
        <dbReference type="ARBA" id="ARBA00022683"/>
    </source>
</evidence>
<dbReference type="Proteomes" id="UP000823868">
    <property type="component" value="Unassembled WGS sequence"/>
</dbReference>
<keyword evidence="4" id="KW-0808">Transferase</keyword>
<dbReference type="PANTHER" id="PTHR45008">
    <property type="entry name" value="PTS SYSTEM GLUCOSE-SPECIFIC EIIA COMPONENT"/>
    <property type="match status" value="1"/>
</dbReference>
<dbReference type="PROSITE" id="PS51093">
    <property type="entry name" value="PTS_EIIA_TYPE_1"/>
    <property type="match status" value="1"/>
</dbReference>
<sequence>MMFFGKKKNVAPVEPQLVAPMTGEYINIAQVPDPVFSKKVLGDGVAVMPTEGLVMAPISGKIISVADTKHAFALQADGLDILIHIGLNTVELAGEGFEPMVKAGDVVSVGDPICRVDLNLIRSQGYALYTPIVITNIDAVKELTTHPGTGTAGQTVVLEYVK</sequence>
<dbReference type="GO" id="GO:0005737">
    <property type="term" value="C:cytoplasm"/>
    <property type="evidence" value="ECO:0007669"/>
    <property type="project" value="UniProtKB-SubCell"/>
</dbReference>
<protein>
    <submittedName>
        <fullName evidence="8">PTS glucose transporter subunit IIA</fullName>
    </submittedName>
</protein>
<dbReference type="GO" id="GO:0016301">
    <property type="term" value="F:kinase activity"/>
    <property type="evidence" value="ECO:0007669"/>
    <property type="project" value="UniProtKB-KW"/>
</dbReference>